<name>A0A6C0FCK2_9ZZZZ</name>
<dbReference type="AlphaFoldDB" id="A0A6C0FCK2"/>
<reference evidence="1" key="1">
    <citation type="journal article" date="2020" name="Nature">
        <title>Giant virus diversity and host interactions through global metagenomics.</title>
        <authorList>
            <person name="Schulz F."/>
            <person name="Roux S."/>
            <person name="Paez-Espino D."/>
            <person name="Jungbluth S."/>
            <person name="Walsh D.A."/>
            <person name="Denef V.J."/>
            <person name="McMahon K.D."/>
            <person name="Konstantinidis K.T."/>
            <person name="Eloe-Fadrosh E.A."/>
            <person name="Kyrpides N.C."/>
            <person name="Woyke T."/>
        </authorList>
    </citation>
    <scope>NUCLEOTIDE SEQUENCE</scope>
    <source>
        <strain evidence="1">GVMAG-S-ERX555997-44</strain>
    </source>
</reference>
<accession>A0A6C0FCK2</accession>
<proteinExistence type="predicted"/>
<dbReference type="InterPro" id="IPR036047">
    <property type="entry name" value="F-box-like_dom_sf"/>
</dbReference>
<dbReference type="SUPFAM" id="SSF81383">
    <property type="entry name" value="F-box domain"/>
    <property type="match status" value="1"/>
</dbReference>
<sequence length="83" mass="10405">MNKLDENIIMYIFEFTPNYDVFNIIKLNKFYNNMKKNDYLYKKILYRYHPATFNYYDNYCLICNLKPLFLTDFNVTFSRCFHY</sequence>
<protein>
    <recommendedName>
        <fullName evidence="2">F-box domain-containing protein</fullName>
    </recommendedName>
</protein>
<evidence type="ECO:0000313" key="1">
    <source>
        <dbReference type="EMBL" id="QHT37620.1"/>
    </source>
</evidence>
<evidence type="ECO:0008006" key="2">
    <source>
        <dbReference type="Google" id="ProtNLM"/>
    </source>
</evidence>
<organism evidence="1">
    <name type="scientific">viral metagenome</name>
    <dbReference type="NCBI Taxonomy" id="1070528"/>
    <lineage>
        <taxon>unclassified sequences</taxon>
        <taxon>metagenomes</taxon>
        <taxon>organismal metagenomes</taxon>
    </lineage>
</organism>
<dbReference type="EMBL" id="MN738801">
    <property type="protein sequence ID" value="QHT37620.1"/>
    <property type="molecule type" value="Genomic_DNA"/>
</dbReference>